<evidence type="ECO:0000256" key="1">
    <source>
        <dbReference type="SAM" id="MobiDB-lite"/>
    </source>
</evidence>
<dbReference type="AlphaFoldDB" id="A0A453LHT4"/>
<keyword evidence="3" id="KW-1185">Reference proteome</keyword>
<reference evidence="3" key="2">
    <citation type="journal article" date="2017" name="Nat. Plants">
        <title>The Aegilops tauschii genome reveals multiple impacts of transposons.</title>
        <authorList>
            <person name="Zhao G."/>
            <person name="Zou C."/>
            <person name="Li K."/>
            <person name="Wang K."/>
            <person name="Li T."/>
            <person name="Gao L."/>
            <person name="Zhang X."/>
            <person name="Wang H."/>
            <person name="Yang Z."/>
            <person name="Liu X."/>
            <person name="Jiang W."/>
            <person name="Mao L."/>
            <person name="Kong X."/>
            <person name="Jiao Y."/>
            <person name="Jia J."/>
        </authorList>
    </citation>
    <scope>NUCLEOTIDE SEQUENCE [LARGE SCALE GENOMIC DNA]</scope>
    <source>
        <strain evidence="3">cv. AL8/78</strain>
    </source>
</reference>
<reference evidence="2" key="5">
    <citation type="journal article" date="2021" name="G3 (Bethesda)">
        <title>Aegilops tauschii genome assembly Aet v5.0 features greater sequence contiguity and improved annotation.</title>
        <authorList>
            <person name="Wang L."/>
            <person name="Zhu T."/>
            <person name="Rodriguez J.C."/>
            <person name="Deal K.R."/>
            <person name="Dubcovsky J."/>
            <person name="McGuire P.E."/>
            <person name="Lux T."/>
            <person name="Spannagl M."/>
            <person name="Mayer K.F.X."/>
            <person name="Baldrich P."/>
            <person name="Meyers B.C."/>
            <person name="Huo N."/>
            <person name="Gu Y.Q."/>
            <person name="Zhou H."/>
            <person name="Devos K.M."/>
            <person name="Bennetzen J.L."/>
            <person name="Unver T."/>
            <person name="Budak H."/>
            <person name="Gulick P.J."/>
            <person name="Galiba G."/>
            <person name="Kalapos B."/>
            <person name="Nelson D.R."/>
            <person name="Li P."/>
            <person name="You F.M."/>
            <person name="Luo M.C."/>
            <person name="Dvorak J."/>
        </authorList>
    </citation>
    <scope>NUCLEOTIDE SEQUENCE [LARGE SCALE GENOMIC DNA]</scope>
    <source>
        <strain evidence="2">cv. AL8/78</strain>
    </source>
</reference>
<evidence type="ECO:0000313" key="2">
    <source>
        <dbReference type="EnsemblPlants" id="AET5Gv20770300.1"/>
    </source>
</evidence>
<dbReference type="EnsemblPlants" id="AET5Gv20770300.1">
    <property type="protein sequence ID" value="AET5Gv20770300.1"/>
    <property type="gene ID" value="AET5Gv20770300"/>
</dbReference>
<dbReference type="Gramene" id="AET5Gv20770300.1">
    <property type="protein sequence ID" value="AET5Gv20770300.1"/>
    <property type="gene ID" value="AET5Gv20770300"/>
</dbReference>
<organism evidence="2 3">
    <name type="scientific">Aegilops tauschii subsp. strangulata</name>
    <name type="common">Goatgrass</name>
    <dbReference type="NCBI Taxonomy" id="200361"/>
    <lineage>
        <taxon>Eukaryota</taxon>
        <taxon>Viridiplantae</taxon>
        <taxon>Streptophyta</taxon>
        <taxon>Embryophyta</taxon>
        <taxon>Tracheophyta</taxon>
        <taxon>Spermatophyta</taxon>
        <taxon>Magnoliopsida</taxon>
        <taxon>Liliopsida</taxon>
        <taxon>Poales</taxon>
        <taxon>Poaceae</taxon>
        <taxon>BOP clade</taxon>
        <taxon>Pooideae</taxon>
        <taxon>Triticodae</taxon>
        <taxon>Triticeae</taxon>
        <taxon>Triticinae</taxon>
        <taxon>Aegilops</taxon>
    </lineage>
</organism>
<sequence length="78" mass="8036">LADGIMFLSCSGVPGRRELQEAAGVRPRVPPGVHRQLAPVEAPLPHVPPRRLLAYPPAAAGEQTNGGTTYGGVAADEA</sequence>
<dbReference type="Proteomes" id="UP000015105">
    <property type="component" value="Chromosome 5D"/>
</dbReference>
<name>A0A453LHT4_AEGTS</name>
<feature type="region of interest" description="Disordered" evidence="1">
    <location>
        <begin position="56"/>
        <end position="78"/>
    </location>
</feature>
<proteinExistence type="predicted"/>
<accession>A0A453LHT4</accession>
<reference evidence="2" key="3">
    <citation type="journal article" date="2017" name="Nature">
        <title>Genome sequence of the progenitor of the wheat D genome Aegilops tauschii.</title>
        <authorList>
            <person name="Luo M.C."/>
            <person name="Gu Y.Q."/>
            <person name="Puiu D."/>
            <person name="Wang H."/>
            <person name="Twardziok S.O."/>
            <person name="Deal K.R."/>
            <person name="Huo N."/>
            <person name="Zhu T."/>
            <person name="Wang L."/>
            <person name="Wang Y."/>
            <person name="McGuire P.E."/>
            <person name="Liu S."/>
            <person name="Long H."/>
            <person name="Ramasamy R.K."/>
            <person name="Rodriguez J.C."/>
            <person name="Van S.L."/>
            <person name="Yuan L."/>
            <person name="Wang Z."/>
            <person name="Xia Z."/>
            <person name="Xiao L."/>
            <person name="Anderson O.D."/>
            <person name="Ouyang S."/>
            <person name="Liang Y."/>
            <person name="Zimin A.V."/>
            <person name="Pertea G."/>
            <person name="Qi P."/>
            <person name="Bennetzen J.L."/>
            <person name="Dai X."/>
            <person name="Dawson M.W."/>
            <person name="Muller H.G."/>
            <person name="Kugler K."/>
            <person name="Rivarola-Duarte L."/>
            <person name="Spannagl M."/>
            <person name="Mayer K.F.X."/>
            <person name="Lu F.H."/>
            <person name="Bevan M.W."/>
            <person name="Leroy P."/>
            <person name="Li P."/>
            <person name="You F.M."/>
            <person name="Sun Q."/>
            <person name="Liu Z."/>
            <person name="Lyons E."/>
            <person name="Wicker T."/>
            <person name="Salzberg S.L."/>
            <person name="Devos K.M."/>
            <person name="Dvorak J."/>
        </authorList>
    </citation>
    <scope>NUCLEOTIDE SEQUENCE [LARGE SCALE GENOMIC DNA]</scope>
    <source>
        <strain evidence="2">cv. AL8/78</strain>
    </source>
</reference>
<evidence type="ECO:0000313" key="3">
    <source>
        <dbReference type="Proteomes" id="UP000015105"/>
    </source>
</evidence>
<protein>
    <submittedName>
        <fullName evidence="2">Uncharacterized protein</fullName>
    </submittedName>
</protein>
<reference evidence="2" key="4">
    <citation type="submission" date="2019-03" db="UniProtKB">
        <authorList>
            <consortium name="EnsemblPlants"/>
        </authorList>
    </citation>
    <scope>IDENTIFICATION</scope>
</reference>
<reference evidence="3" key="1">
    <citation type="journal article" date="2014" name="Science">
        <title>Ancient hybridizations among the ancestral genomes of bread wheat.</title>
        <authorList>
            <consortium name="International Wheat Genome Sequencing Consortium,"/>
            <person name="Marcussen T."/>
            <person name="Sandve S.R."/>
            <person name="Heier L."/>
            <person name="Spannagl M."/>
            <person name="Pfeifer M."/>
            <person name="Jakobsen K.S."/>
            <person name="Wulff B.B."/>
            <person name="Steuernagel B."/>
            <person name="Mayer K.F."/>
            <person name="Olsen O.A."/>
        </authorList>
    </citation>
    <scope>NUCLEOTIDE SEQUENCE [LARGE SCALE GENOMIC DNA]</scope>
    <source>
        <strain evidence="3">cv. AL8/78</strain>
    </source>
</reference>